<dbReference type="GO" id="GO:0005507">
    <property type="term" value="F:copper ion binding"/>
    <property type="evidence" value="ECO:0007669"/>
    <property type="project" value="TreeGrafter"/>
</dbReference>
<dbReference type="PANTHER" id="PTHR23419">
    <property type="entry name" value="DIVALENT CATION TOLERANCE CUTA-RELATED"/>
    <property type="match status" value="1"/>
</dbReference>
<protein>
    <submittedName>
        <fullName evidence="2">Divalent-cation tolerance protein CutA</fullName>
    </submittedName>
</protein>
<evidence type="ECO:0000313" key="3">
    <source>
        <dbReference type="Proteomes" id="UP000235828"/>
    </source>
</evidence>
<dbReference type="Gene3D" id="3.30.70.120">
    <property type="match status" value="1"/>
</dbReference>
<name>A0A2N8ZMY0_9VIBR</name>
<evidence type="ECO:0000313" key="2">
    <source>
        <dbReference type="EMBL" id="SON53265.1"/>
    </source>
</evidence>
<dbReference type="InterPro" id="IPR004323">
    <property type="entry name" value="Ion_tolerance_CutA"/>
</dbReference>
<reference evidence="2 3" key="1">
    <citation type="submission" date="2017-10" db="EMBL/GenBank/DDBJ databases">
        <authorList>
            <person name="Banno H."/>
            <person name="Chua N.-H."/>
        </authorList>
    </citation>
    <scope>NUCLEOTIDE SEQUENCE [LARGE SCALE GENOMIC DNA]</scope>
    <source>
        <strain evidence="2">Vibrio tapetis CECT4600</strain>
    </source>
</reference>
<gene>
    <name evidence="2" type="primary">cutA</name>
    <name evidence="2" type="ORF">VTAP4600_B1654</name>
</gene>
<dbReference type="InterPro" id="IPR015867">
    <property type="entry name" value="N-reg_PII/ATP_PRibTrfase_C"/>
</dbReference>
<organism evidence="2 3">
    <name type="scientific">Vibrio tapetis subsp. tapetis</name>
    <dbReference type="NCBI Taxonomy" id="1671868"/>
    <lineage>
        <taxon>Bacteria</taxon>
        <taxon>Pseudomonadati</taxon>
        <taxon>Pseudomonadota</taxon>
        <taxon>Gammaproteobacteria</taxon>
        <taxon>Vibrionales</taxon>
        <taxon>Vibrionaceae</taxon>
        <taxon>Vibrio</taxon>
    </lineage>
</organism>
<dbReference type="KEGG" id="vta:B1654"/>
<keyword evidence="3" id="KW-1185">Reference proteome</keyword>
<dbReference type="Pfam" id="PF03091">
    <property type="entry name" value="CutA1"/>
    <property type="match status" value="1"/>
</dbReference>
<proteinExistence type="inferred from homology"/>
<evidence type="ECO:0000256" key="1">
    <source>
        <dbReference type="ARBA" id="ARBA00010169"/>
    </source>
</evidence>
<accession>A0A2N8ZMY0</accession>
<dbReference type="PANTHER" id="PTHR23419:SF8">
    <property type="entry name" value="FI09726P"/>
    <property type="match status" value="1"/>
</dbReference>
<dbReference type="InterPro" id="IPR011322">
    <property type="entry name" value="N-reg_PII-like_a/b"/>
</dbReference>
<dbReference type="EMBL" id="LT960612">
    <property type="protein sequence ID" value="SON53265.1"/>
    <property type="molecule type" value="Genomic_DNA"/>
</dbReference>
<dbReference type="Proteomes" id="UP000235828">
    <property type="component" value="Chromosome B"/>
</dbReference>
<dbReference type="AlphaFoldDB" id="A0A2N8ZMY0"/>
<dbReference type="GO" id="GO:0010038">
    <property type="term" value="P:response to metal ion"/>
    <property type="evidence" value="ECO:0007669"/>
    <property type="project" value="InterPro"/>
</dbReference>
<dbReference type="OrthoDB" id="37622at2"/>
<dbReference type="SUPFAM" id="SSF54913">
    <property type="entry name" value="GlnB-like"/>
    <property type="match status" value="1"/>
</dbReference>
<comment type="similarity">
    <text evidence="1">Belongs to the CutA family.</text>
</comment>
<sequence>MGSHQCCTVLTTCNNQQTEKNLIHALLQLKLVACIQVMPIESHYLWKGEVCCDNEKLLIMKSTSERFEQLKQEIVKLHDYDVPQIVQLPITAGLTEYLDWVQSSTDS</sequence>
<dbReference type="RefSeq" id="WP_102525306.1">
    <property type="nucleotide sequence ID" value="NZ_LT960612.1"/>
</dbReference>